<dbReference type="EMBL" id="HBGE01020612">
    <property type="protein sequence ID" value="CAD9111027.1"/>
    <property type="molecule type" value="Transcribed_RNA"/>
</dbReference>
<dbReference type="SUPFAM" id="SSF54236">
    <property type="entry name" value="Ubiquitin-like"/>
    <property type="match status" value="1"/>
</dbReference>
<protein>
    <recommendedName>
        <fullName evidence="2">Ubiquitin-like domain-containing protein</fullName>
    </recommendedName>
</protein>
<evidence type="ECO:0000313" key="3">
    <source>
        <dbReference type="EMBL" id="CAD9111027.1"/>
    </source>
</evidence>
<dbReference type="AlphaFoldDB" id="A0A7S1Q1F3"/>
<dbReference type="InterPro" id="IPR000626">
    <property type="entry name" value="Ubiquitin-like_dom"/>
</dbReference>
<dbReference type="Gene3D" id="3.10.20.90">
    <property type="entry name" value="Phosphatidylinositol 3-kinase Catalytic Subunit, Chain A, domain 1"/>
    <property type="match status" value="1"/>
</dbReference>
<accession>A0A7S1Q1F3</accession>
<sequence length="195" mass="21417">MKHFVLPPRRDEAEESGDESASAGPEDGFWQLQILALSGERLGDVKAELDWTVDALKSAVEEATGVPVCEQRLVAGIRDLFDAQVEIKSVLGKGVTSLTLIRRDPAHAKWLEFVEDGWKNQLCRAPQEVKADREIVLAAVREDGDAFRFAAPELQADQEIVVQAVQLSRCALQHASLELRRNPGLRALAGVVISI</sequence>
<reference evidence="3" key="1">
    <citation type="submission" date="2021-01" db="EMBL/GenBank/DDBJ databases">
        <authorList>
            <person name="Corre E."/>
            <person name="Pelletier E."/>
            <person name="Niang G."/>
            <person name="Scheremetjew M."/>
            <person name="Finn R."/>
            <person name="Kale V."/>
            <person name="Holt S."/>
            <person name="Cochrane G."/>
            <person name="Meng A."/>
            <person name="Brown T."/>
            <person name="Cohen L."/>
        </authorList>
    </citation>
    <scope>NUCLEOTIDE SEQUENCE</scope>
    <source>
        <strain evidence="3">OF101</strain>
    </source>
</reference>
<feature type="domain" description="Ubiquitin-like" evidence="2">
    <location>
        <begin position="30"/>
        <end position="84"/>
    </location>
</feature>
<organism evidence="3">
    <name type="scientific">Alexandrium catenella</name>
    <name type="common">Red tide dinoflagellate</name>
    <name type="synonym">Gonyaulax catenella</name>
    <dbReference type="NCBI Taxonomy" id="2925"/>
    <lineage>
        <taxon>Eukaryota</taxon>
        <taxon>Sar</taxon>
        <taxon>Alveolata</taxon>
        <taxon>Dinophyceae</taxon>
        <taxon>Gonyaulacales</taxon>
        <taxon>Pyrocystaceae</taxon>
        <taxon>Alexandrium</taxon>
    </lineage>
</organism>
<feature type="region of interest" description="Disordered" evidence="1">
    <location>
        <begin position="1"/>
        <end position="25"/>
    </location>
</feature>
<evidence type="ECO:0000259" key="2">
    <source>
        <dbReference type="PROSITE" id="PS50053"/>
    </source>
</evidence>
<gene>
    <name evidence="3" type="ORF">ACAT0790_LOCUS12422</name>
</gene>
<dbReference type="PROSITE" id="PS50053">
    <property type="entry name" value="UBIQUITIN_2"/>
    <property type="match status" value="1"/>
</dbReference>
<dbReference type="CDD" id="cd17039">
    <property type="entry name" value="Ubl_ubiquitin_like"/>
    <property type="match status" value="1"/>
</dbReference>
<proteinExistence type="predicted"/>
<evidence type="ECO:0000256" key="1">
    <source>
        <dbReference type="SAM" id="MobiDB-lite"/>
    </source>
</evidence>
<dbReference type="InterPro" id="IPR025197">
    <property type="entry name" value="DUF4116"/>
</dbReference>
<dbReference type="Pfam" id="PF13475">
    <property type="entry name" value="DUF4116"/>
    <property type="match status" value="1"/>
</dbReference>
<name>A0A7S1Q1F3_ALECA</name>
<dbReference type="InterPro" id="IPR029071">
    <property type="entry name" value="Ubiquitin-like_domsf"/>
</dbReference>